<feature type="region of interest" description="Disordered" evidence="1">
    <location>
        <begin position="487"/>
        <end position="622"/>
    </location>
</feature>
<feature type="region of interest" description="Disordered" evidence="1">
    <location>
        <begin position="213"/>
        <end position="273"/>
    </location>
</feature>
<keyword evidence="3" id="KW-1185">Reference proteome</keyword>
<organism evidence="2 3">
    <name type="scientific">Corynespora cassiicola Philippines</name>
    <dbReference type="NCBI Taxonomy" id="1448308"/>
    <lineage>
        <taxon>Eukaryota</taxon>
        <taxon>Fungi</taxon>
        <taxon>Dikarya</taxon>
        <taxon>Ascomycota</taxon>
        <taxon>Pezizomycotina</taxon>
        <taxon>Dothideomycetes</taxon>
        <taxon>Pleosporomycetidae</taxon>
        <taxon>Pleosporales</taxon>
        <taxon>Corynesporascaceae</taxon>
        <taxon>Corynespora</taxon>
    </lineage>
</organism>
<dbReference type="AlphaFoldDB" id="A0A2T2NVZ1"/>
<feature type="compositionally biased region" description="Pro residues" evidence="1">
    <location>
        <begin position="499"/>
        <end position="516"/>
    </location>
</feature>
<feature type="region of interest" description="Disordered" evidence="1">
    <location>
        <begin position="647"/>
        <end position="710"/>
    </location>
</feature>
<feature type="compositionally biased region" description="Polar residues" evidence="1">
    <location>
        <begin position="591"/>
        <end position="612"/>
    </location>
</feature>
<accession>A0A2T2NVZ1</accession>
<feature type="compositionally biased region" description="Basic and acidic residues" evidence="1">
    <location>
        <begin position="15"/>
        <end position="30"/>
    </location>
</feature>
<dbReference type="OrthoDB" id="3767399at2759"/>
<feature type="compositionally biased region" description="Polar residues" evidence="1">
    <location>
        <begin position="647"/>
        <end position="656"/>
    </location>
</feature>
<feature type="region of interest" description="Disordered" evidence="1">
    <location>
        <begin position="841"/>
        <end position="865"/>
    </location>
</feature>
<proteinExistence type="predicted"/>
<feature type="compositionally biased region" description="Polar residues" evidence="1">
    <location>
        <begin position="526"/>
        <end position="536"/>
    </location>
</feature>
<reference evidence="2 3" key="1">
    <citation type="journal article" date="2018" name="Front. Microbiol.">
        <title>Genome-Wide Analysis of Corynespora cassiicola Leaf Fall Disease Putative Effectors.</title>
        <authorList>
            <person name="Lopez D."/>
            <person name="Ribeiro S."/>
            <person name="Label P."/>
            <person name="Fumanal B."/>
            <person name="Venisse J.S."/>
            <person name="Kohler A."/>
            <person name="de Oliveira R.R."/>
            <person name="Labutti K."/>
            <person name="Lipzen A."/>
            <person name="Lail K."/>
            <person name="Bauer D."/>
            <person name="Ohm R.A."/>
            <person name="Barry K.W."/>
            <person name="Spatafora J."/>
            <person name="Grigoriev I.V."/>
            <person name="Martin F.M."/>
            <person name="Pujade-Renaud V."/>
        </authorList>
    </citation>
    <scope>NUCLEOTIDE SEQUENCE [LARGE SCALE GENOMIC DNA]</scope>
    <source>
        <strain evidence="2 3">Philippines</strain>
    </source>
</reference>
<evidence type="ECO:0000313" key="3">
    <source>
        <dbReference type="Proteomes" id="UP000240883"/>
    </source>
</evidence>
<feature type="compositionally biased region" description="Polar residues" evidence="1">
    <location>
        <begin position="667"/>
        <end position="679"/>
    </location>
</feature>
<gene>
    <name evidence="2" type="ORF">BS50DRAFT_585120</name>
</gene>
<feature type="compositionally biased region" description="Basic and acidic residues" evidence="1">
    <location>
        <begin position="258"/>
        <end position="268"/>
    </location>
</feature>
<feature type="compositionally biased region" description="Polar residues" evidence="1">
    <location>
        <begin position="149"/>
        <end position="161"/>
    </location>
</feature>
<feature type="compositionally biased region" description="Basic and acidic residues" evidence="1">
    <location>
        <begin position="464"/>
        <end position="475"/>
    </location>
</feature>
<feature type="compositionally biased region" description="Low complexity" evidence="1">
    <location>
        <begin position="565"/>
        <end position="576"/>
    </location>
</feature>
<evidence type="ECO:0000256" key="1">
    <source>
        <dbReference type="SAM" id="MobiDB-lite"/>
    </source>
</evidence>
<feature type="region of interest" description="Disordered" evidence="1">
    <location>
        <begin position="84"/>
        <end position="162"/>
    </location>
</feature>
<feature type="region of interest" description="Disordered" evidence="1">
    <location>
        <begin position="1"/>
        <end position="53"/>
    </location>
</feature>
<dbReference type="Proteomes" id="UP000240883">
    <property type="component" value="Unassembled WGS sequence"/>
</dbReference>
<sequence>MSMLIPANAQPHTQRPRDENSGVQDEDPRLDMLLAYPLAPPPPLSRTRLLKQSCPSGDLREQFVAQSAFQKDFDTFWSPLDLGRIVPPGPASDEAHARAQPQGYTSGQRLDDDTTTPAAQPPLRDQAPRTQPPPPRRRRAKPSLELTIPGSSKSRKQTANPNAYHFRVDSMNSHTSEMPHPQVTMHAPVPISPSQHHIIRRKHVDLTNVHPALRPTPLNDNSSSGDDINPSAIAGGQLTSMPREQQRQRPVSMTAYRSESRQSADLRRQGKIASSRGWRGVTYPGFPELDKCRPRESSELRRVPGEAIENDAIYQRFADDEVGPPTPADAAVMFASAVADDMEEGDKKGKSKVKRKQKHRWSSLPLSLIKMTKRRLSIGEKDTGKRAPLTLDNLKNWEDEAGHVPKVSGMRMGWLGLGFGEGTRPSMDVSRPSMDADQEERGRGMCMERGNSRAPGHSPLPMEMHADPSHLSSRPRDLLQDNKLLSTPVQSPNEISPLDLPPPKPWVHPLPTPPETPGLRRISAAVSESNMPSSPGSLRRRSAIRVNSTRTSVASAMPSPPLPSPTIDISPASEPAPESPTPSLKRRSALRVSSNPTPQTMNGPARISTYSTPDLRANGLGITSPHPLDAALDTPYIHSQRASIISGWNSSQDNTPLPSPYTDGQAAPTSSPLNAQPASTPAADGDNDSYHRYKPQQPNHYPYTPTEPVTHLPQRHSIAQFNTSAYTHHNQPQYQRNPATHINRPTNRNANVAPLANTQHRHSSYTFAPSALSPTSAAMLPPPLFAGSVGAMASSASLPEPPARARIVDEQQQRTVYSPAPPSPGLRRRSAVCEREKRGSMVSVSSAGGSAVGASPTTATAPGAGVGWGVERPRFTGSVPSSPLAESFGEFRLHHPVPRRIWSGIY</sequence>
<name>A0A2T2NVZ1_CORCC</name>
<feature type="compositionally biased region" description="Low complexity" evidence="1">
    <location>
        <begin position="841"/>
        <end position="863"/>
    </location>
</feature>
<protein>
    <submittedName>
        <fullName evidence="2">Uncharacterized protein</fullName>
    </submittedName>
</protein>
<feature type="compositionally biased region" description="Polar residues" evidence="1">
    <location>
        <begin position="237"/>
        <end position="257"/>
    </location>
</feature>
<feature type="region of interest" description="Disordered" evidence="1">
    <location>
        <begin position="423"/>
        <end position="475"/>
    </location>
</feature>
<evidence type="ECO:0000313" key="2">
    <source>
        <dbReference type="EMBL" id="PSN69573.1"/>
    </source>
</evidence>
<dbReference type="EMBL" id="KZ678132">
    <property type="protein sequence ID" value="PSN69573.1"/>
    <property type="molecule type" value="Genomic_DNA"/>
</dbReference>